<gene>
    <name evidence="2" type="ORF">B1L04_08100</name>
</gene>
<dbReference type="Proteomes" id="UP000189835">
    <property type="component" value="Unassembled WGS sequence"/>
</dbReference>
<evidence type="ECO:0000313" key="3">
    <source>
        <dbReference type="Proteomes" id="UP000189835"/>
    </source>
</evidence>
<sequence>MGIKNFQMPPLLRGIPPPSASPLIKGDPPAFGFPPYQGGLGGIEPKIHFKFNYNQLLTLKLISL</sequence>
<evidence type="ECO:0000313" key="2">
    <source>
        <dbReference type="EMBL" id="OPF19301.1"/>
    </source>
</evidence>
<dbReference type="AlphaFoldDB" id="A0A1V4BXS5"/>
<dbReference type="EMBL" id="MVGR01000003">
    <property type="protein sequence ID" value="OPF19301.1"/>
    <property type="molecule type" value="Genomic_DNA"/>
</dbReference>
<reference evidence="2 3" key="1">
    <citation type="submission" date="2017-02" db="EMBL/GenBank/DDBJ databases">
        <title>Genome sequence of Microcystis aeruginosa KW.</title>
        <authorList>
            <person name="Oh H.-M."/>
            <person name="Ahn C.-Y."/>
            <person name="Jeong H."/>
            <person name="Srivastava A."/>
            <person name="Lee H.-G."/>
            <person name="Kang S.-R."/>
        </authorList>
    </citation>
    <scope>NUCLEOTIDE SEQUENCE [LARGE SCALE GENOMIC DNA]</scope>
    <source>
        <strain evidence="2 3">KW</strain>
    </source>
</reference>
<feature type="region of interest" description="Disordered" evidence="1">
    <location>
        <begin position="1"/>
        <end position="28"/>
    </location>
</feature>
<comment type="caution">
    <text evidence="2">The sequence shown here is derived from an EMBL/GenBank/DDBJ whole genome shotgun (WGS) entry which is preliminary data.</text>
</comment>
<accession>A0A1V4BXS5</accession>
<evidence type="ECO:0000256" key="1">
    <source>
        <dbReference type="SAM" id="MobiDB-lite"/>
    </source>
</evidence>
<name>A0A1V4BXS5_MICAE</name>
<proteinExistence type="predicted"/>
<protein>
    <submittedName>
        <fullName evidence="2">Uncharacterized protein</fullName>
    </submittedName>
</protein>
<organism evidence="2 3">
    <name type="scientific">Microcystis aeruginosa KW</name>
    <dbReference type="NCBI Taxonomy" id="1960155"/>
    <lineage>
        <taxon>Bacteria</taxon>
        <taxon>Bacillati</taxon>
        <taxon>Cyanobacteriota</taxon>
        <taxon>Cyanophyceae</taxon>
        <taxon>Oscillatoriophycideae</taxon>
        <taxon>Chroococcales</taxon>
        <taxon>Microcystaceae</taxon>
        <taxon>Microcystis</taxon>
    </lineage>
</organism>